<keyword evidence="1" id="KW-1133">Transmembrane helix</keyword>
<proteinExistence type="predicted"/>
<organism evidence="2 3">
    <name type="scientific">Spirochaeta africana (strain ATCC 700263 / DSM 8902 / Z-7692)</name>
    <dbReference type="NCBI Taxonomy" id="889378"/>
    <lineage>
        <taxon>Bacteria</taxon>
        <taxon>Pseudomonadati</taxon>
        <taxon>Spirochaetota</taxon>
        <taxon>Spirochaetia</taxon>
        <taxon>Spirochaetales</taxon>
        <taxon>Spirochaetaceae</taxon>
        <taxon>Spirochaeta</taxon>
    </lineage>
</organism>
<keyword evidence="3" id="KW-1185">Reference proteome</keyword>
<reference evidence="3" key="1">
    <citation type="journal article" date="2013" name="Stand. Genomic Sci.">
        <title>Complete genome sequence of the halophilic bacterium Spirochaeta africana type strain (Z-7692(T)) from the alkaline Lake Magadi in the East African Rift.</title>
        <authorList>
            <person name="Liolos K."/>
            <person name="Abt B."/>
            <person name="Scheuner C."/>
            <person name="Teshima H."/>
            <person name="Held B."/>
            <person name="Lapidus A."/>
            <person name="Nolan M."/>
            <person name="Lucas S."/>
            <person name="Deshpande S."/>
            <person name="Cheng J.F."/>
            <person name="Tapia R."/>
            <person name="Goodwin L.A."/>
            <person name="Pitluck S."/>
            <person name="Pagani I."/>
            <person name="Ivanova N."/>
            <person name="Mavromatis K."/>
            <person name="Mikhailova N."/>
            <person name="Huntemann M."/>
            <person name="Pati A."/>
            <person name="Chen A."/>
            <person name="Palaniappan K."/>
            <person name="Land M."/>
            <person name="Rohde M."/>
            <person name="Tindall B.J."/>
            <person name="Detter J.C."/>
            <person name="Goker M."/>
            <person name="Bristow J."/>
            <person name="Eisen J.A."/>
            <person name="Markowitz V."/>
            <person name="Hugenholtz P."/>
            <person name="Woyke T."/>
            <person name="Klenk H.P."/>
            <person name="Kyrpides N.C."/>
        </authorList>
    </citation>
    <scope>NUCLEOTIDE SEQUENCE</scope>
    <source>
        <strain evidence="3">ATCC 700263 / DSM 8902 / Z-7692</strain>
    </source>
</reference>
<evidence type="ECO:0000256" key="1">
    <source>
        <dbReference type="SAM" id="Phobius"/>
    </source>
</evidence>
<feature type="transmembrane region" description="Helical" evidence="1">
    <location>
        <begin position="62"/>
        <end position="79"/>
    </location>
</feature>
<feature type="transmembrane region" description="Helical" evidence="1">
    <location>
        <begin position="211"/>
        <end position="234"/>
    </location>
</feature>
<dbReference type="HOGENOM" id="CLU_091997_0_0_12"/>
<dbReference type="AlphaFoldDB" id="H9UHT3"/>
<feature type="transmembrane region" description="Helical" evidence="1">
    <location>
        <begin position="138"/>
        <end position="166"/>
    </location>
</feature>
<gene>
    <name evidence="2" type="ordered locus">Spiaf_0988</name>
</gene>
<dbReference type="KEGG" id="sfc:Spiaf_0988"/>
<dbReference type="Proteomes" id="UP000007383">
    <property type="component" value="Chromosome"/>
</dbReference>
<dbReference type="RefSeq" id="WP_014455071.1">
    <property type="nucleotide sequence ID" value="NC_017098.1"/>
</dbReference>
<feature type="transmembrane region" description="Helical" evidence="1">
    <location>
        <begin position="91"/>
        <end position="118"/>
    </location>
</feature>
<keyword evidence="1" id="KW-0472">Membrane</keyword>
<dbReference type="PATRIC" id="fig|889378.3.peg.992"/>
<keyword evidence="1" id="KW-0812">Transmembrane</keyword>
<protein>
    <submittedName>
        <fullName evidence="2">Uncharacterized protein</fullName>
    </submittedName>
</protein>
<dbReference type="STRING" id="889378.Spiaf_0988"/>
<sequence length="242" mass="26552">MRSINPKHLVRVGMDVYGQYLIWTAWAVGVLIVGFLLALPFFAPLRSLEVSALALLNEPAHIYLMIIGIITGVYVMPYFTRQGVTRHSYFWGNLLAVLALAVTIQLIGGGLQLIALLAEAITPFQAGRELTVYLGQNLGLARTIGISILVHTARFLMGWIIGFAFYRFRGFGGFLSIVSTLIIFAVMSILWEEGGVISIHGVPLVLQLDLSLGTAVLLTLGLLVLQTTALFLMIRRTPIKVQ</sequence>
<evidence type="ECO:0000313" key="2">
    <source>
        <dbReference type="EMBL" id="AFG37076.1"/>
    </source>
</evidence>
<name>H9UHT3_SPIAZ</name>
<feature type="transmembrane region" description="Helical" evidence="1">
    <location>
        <begin position="20"/>
        <end position="42"/>
    </location>
</feature>
<accession>H9UHT3</accession>
<evidence type="ECO:0000313" key="3">
    <source>
        <dbReference type="Proteomes" id="UP000007383"/>
    </source>
</evidence>
<feature type="transmembrane region" description="Helical" evidence="1">
    <location>
        <begin position="173"/>
        <end position="191"/>
    </location>
</feature>
<dbReference type="EMBL" id="CP003282">
    <property type="protein sequence ID" value="AFG37076.1"/>
    <property type="molecule type" value="Genomic_DNA"/>
</dbReference>